<comment type="caution">
    <text evidence="1">The sequence shown here is derived from an EMBL/GenBank/DDBJ whole genome shotgun (WGS) entry which is preliminary data.</text>
</comment>
<dbReference type="RefSeq" id="WP_160974039.1">
    <property type="nucleotide sequence ID" value="NZ_WWEN01000005.1"/>
</dbReference>
<evidence type="ECO:0000313" key="1">
    <source>
        <dbReference type="EMBL" id="MYM56204.1"/>
    </source>
</evidence>
<proteinExistence type="predicted"/>
<protein>
    <submittedName>
        <fullName evidence="1">Uncharacterized protein</fullName>
    </submittedName>
</protein>
<keyword evidence="2" id="KW-1185">Reference proteome</keyword>
<gene>
    <name evidence="1" type="ORF">GR167_12880</name>
</gene>
<dbReference type="EMBL" id="WWEN01000005">
    <property type="protein sequence ID" value="MYM56204.1"/>
    <property type="molecule type" value="Genomic_DNA"/>
</dbReference>
<sequence>MWKPIAVLAAAGSVSAHLIVLSGYSSPEEGASSSTLLSNPEQILQMEGSDKKTILIGQQSENEDGPAVKMARNTFFRFPDGTRIVSKTATDSLMIVDLAIPMGQAALVDEFRAAVNSVPYSFKLPKGQAGSIKIEFWSDEGSGQIVLDEISDKKTSASIRIYGQGLFSRT</sequence>
<organism evidence="1 2">
    <name type="scientific">Thalassovita mangrovi</name>
    <dbReference type="NCBI Taxonomy" id="2692236"/>
    <lineage>
        <taxon>Bacteria</taxon>
        <taxon>Pseudomonadati</taxon>
        <taxon>Pseudomonadota</taxon>
        <taxon>Alphaproteobacteria</taxon>
        <taxon>Rhodobacterales</taxon>
        <taxon>Roseobacteraceae</taxon>
        <taxon>Thalassovita</taxon>
    </lineage>
</organism>
<reference evidence="1 2" key="1">
    <citation type="submission" date="2020-01" db="EMBL/GenBank/DDBJ databases">
        <authorList>
            <person name="Chen S."/>
        </authorList>
    </citation>
    <scope>NUCLEOTIDE SEQUENCE [LARGE SCALE GENOMIC DNA]</scope>
    <source>
        <strain evidence="1 2">GS-10</strain>
    </source>
</reference>
<dbReference type="AlphaFoldDB" id="A0A6L8LJQ5"/>
<name>A0A6L8LJQ5_9RHOB</name>
<dbReference type="Proteomes" id="UP000479043">
    <property type="component" value="Unassembled WGS sequence"/>
</dbReference>
<accession>A0A6L8LJQ5</accession>
<evidence type="ECO:0000313" key="2">
    <source>
        <dbReference type="Proteomes" id="UP000479043"/>
    </source>
</evidence>